<organism evidence="14 15">
    <name type="scientific">Streptomyces chumphonensis</name>
    <dbReference type="NCBI Taxonomy" id="1214925"/>
    <lineage>
        <taxon>Bacteria</taxon>
        <taxon>Bacillati</taxon>
        <taxon>Actinomycetota</taxon>
        <taxon>Actinomycetes</taxon>
        <taxon>Kitasatosporales</taxon>
        <taxon>Streptomycetaceae</taxon>
        <taxon>Streptomyces</taxon>
    </lineage>
</organism>
<keyword evidence="15" id="KW-1185">Reference proteome</keyword>
<accession>A0A927F1T5</accession>
<feature type="region of interest" description="Disordered" evidence="10">
    <location>
        <begin position="134"/>
        <end position="157"/>
    </location>
</feature>
<evidence type="ECO:0000256" key="9">
    <source>
        <dbReference type="RuleBase" id="RU366073"/>
    </source>
</evidence>
<keyword evidence="3" id="KW-0479">Metal-binding</keyword>
<dbReference type="InterPro" id="IPR023612">
    <property type="entry name" value="Peptidase_M4"/>
</dbReference>
<feature type="active site" evidence="8">
    <location>
        <position position="343"/>
    </location>
</feature>
<evidence type="ECO:0000313" key="15">
    <source>
        <dbReference type="Proteomes" id="UP000632289"/>
    </source>
</evidence>
<evidence type="ECO:0000259" key="12">
    <source>
        <dbReference type="Pfam" id="PF02868"/>
    </source>
</evidence>
<comment type="caution">
    <text evidence="14">The sequence shown here is derived from an EMBL/GenBank/DDBJ whole genome shotgun (WGS) entry which is preliminary data.</text>
</comment>
<name>A0A927F1T5_9ACTN</name>
<comment type="function">
    <text evidence="9">Extracellular zinc metalloprotease.</text>
</comment>
<dbReference type="InterPro" id="IPR013856">
    <property type="entry name" value="Peptidase_M4_domain"/>
</dbReference>
<dbReference type="GO" id="GO:0006508">
    <property type="term" value="P:proteolysis"/>
    <property type="evidence" value="ECO:0007669"/>
    <property type="project" value="UniProtKB-KW"/>
</dbReference>
<evidence type="ECO:0000256" key="2">
    <source>
        <dbReference type="ARBA" id="ARBA00022670"/>
    </source>
</evidence>
<evidence type="ECO:0000256" key="4">
    <source>
        <dbReference type="ARBA" id="ARBA00022729"/>
    </source>
</evidence>
<dbReference type="Gene3D" id="3.10.450.490">
    <property type="match status" value="1"/>
</dbReference>
<dbReference type="CDD" id="cd09597">
    <property type="entry name" value="M4_TLP"/>
    <property type="match status" value="1"/>
</dbReference>
<dbReference type="Pfam" id="PF07504">
    <property type="entry name" value="FTP"/>
    <property type="match status" value="1"/>
</dbReference>
<dbReference type="Gene3D" id="1.10.390.10">
    <property type="entry name" value="Neutral Protease Domain 2"/>
    <property type="match status" value="1"/>
</dbReference>
<reference evidence="14" key="1">
    <citation type="submission" date="2020-09" db="EMBL/GenBank/DDBJ databases">
        <title>Secondary metabolite and genome analysis of marine Streptomyces chumphonensis KK1-2T.</title>
        <authorList>
            <person name="Phongsopitanun W."/>
            <person name="Kanchanasin P."/>
            <person name="Pittayakhajonwut P."/>
            <person name="Suwanborirux K."/>
            <person name="Tanasupawat S."/>
        </authorList>
    </citation>
    <scope>NUCLEOTIDE SEQUENCE</scope>
    <source>
        <strain evidence="14">KK1-2</strain>
    </source>
</reference>
<dbReference type="GO" id="GO:0004222">
    <property type="term" value="F:metalloendopeptidase activity"/>
    <property type="evidence" value="ECO:0007669"/>
    <property type="project" value="UniProtKB-UniRule"/>
</dbReference>
<evidence type="ECO:0000259" key="11">
    <source>
        <dbReference type="Pfam" id="PF01447"/>
    </source>
</evidence>
<dbReference type="GO" id="GO:0046872">
    <property type="term" value="F:metal ion binding"/>
    <property type="evidence" value="ECO:0007669"/>
    <property type="project" value="UniProtKB-UniRule"/>
</dbReference>
<keyword evidence="4 9" id="KW-0732">Signal</keyword>
<sequence>MPRRGSRRVRTTVALAATAAVVAVGLQAGTVSAAADDGRLDPGALIAEVSPSERAELIAQAERQEAETAQVLELGERIELKVKDVVKNRDGSTHTRYERTYAGLPVLGGQIIVHRGPDGAIEVVDKATDAPITVPTTKAPANRKPAKAQAKGSSAPRKVIWAADGDPTLAWERVIGGTQKDGTPNELHVITDAKTGEKLYEYQAVHTGSGNSMYAGQVTIGTSGSSGSYRMEDTQRGGHTTRDSDNGNRVFTDADDVWGNGSPSNSQTAAVDAHYGAALTWDYYLDVHGREGIRGDGVAASSRVHYGNAYSNAFWQDSCFCMTYGDGANDQKPLTSIDVAAHEMTHGVTSNTAGLIYSNESGGLNEATSDIFAAAVEFHADNPEDVADYLVGEKIDIRGNGTPLRYMDQPSKDGSSLDYWYSGAGNADVHHSSGIANHFFYLLSEGSGQKVVNGVTYDSPTYDDDPVTGIGIGKAERIWFKALAEKMMPNETFAQARTHTLQAAGELYGVDSPEQLAVAHAWAAVNVGSRPGDTDPDPGTCTEFENTKSGSLSSGGSAIQPDGSWFQTGSGRHTACLDGPDGTDFDLYLQKWSGYGWSEVARSTTSGPDEEIAYDGTSGYYRYRVHAYSGTGDYTLGYTTP</sequence>
<evidence type="ECO:0000256" key="3">
    <source>
        <dbReference type="ARBA" id="ARBA00022723"/>
    </source>
</evidence>
<feature type="region of interest" description="Disordered" evidence="10">
    <location>
        <begin position="225"/>
        <end position="249"/>
    </location>
</feature>
<dbReference type="InterPro" id="IPR027268">
    <property type="entry name" value="Peptidase_M4/M1_CTD_sf"/>
</dbReference>
<dbReference type="InterPro" id="IPR050728">
    <property type="entry name" value="Zinc_Metalloprotease_M4"/>
</dbReference>
<keyword evidence="2 9" id="KW-0645">Protease</keyword>
<dbReference type="Gene3D" id="3.10.170.10">
    <property type="match status" value="1"/>
</dbReference>
<evidence type="ECO:0000256" key="10">
    <source>
        <dbReference type="SAM" id="MobiDB-lite"/>
    </source>
</evidence>
<dbReference type="Gene3D" id="2.60.120.380">
    <property type="match status" value="1"/>
</dbReference>
<dbReference type="AlphaFoldDB" id="A0A927F1T5"/>
<feature type="compositionally biased region" description="Basic and acidic residues" evidence="10">
    <location>
        <begin position="230"/>
        <end position="246"/>
    </location>
</feature>
<dbReference type="EMBL" id="JACXYU010000011">
    <property type="protein sequence ID" value="MBD3933671.1"/>
    <property type="molecule type" value="Genomic_DNA"/>
</dbReference>
<feature type="chain" id="PRO_5038170628" description="Neutral metalloproteinase" evidence="9">
    <location>
        <begin position="34"/>
        <end position="641"/>
    </location>
</feature>
<keyword evidence="7 9" id="KW-0482">Metalloprotease</keyword>
<dbReference type="InterPro" id="IPR001570">
    <property type="entry name" value="Peptidase_M4_C_domain"/>
</dbReference>
<feature type="signal peptide" evidence="9">
    <location>
        <begin position="1"/>
        <end position="33"/>
    </location>
</feature>
<dbReference type="Pfam" id="PF02868">
    <property type="entry name" value="Peptidase_M4_C"/>
    <property type="match status" value="1"/>
</dbReference>
<evidence type="ECO:0000313" key="14">
    <source>
        <dbReference type="EMBL" id="MBD3933671.1"/>
    </source>
</evidence>
<keyword evidence="5 9" id="KW-0378">Hydrolase</keyword>
<feature type="active site" description="Proton donor" evidence="8">
    <location>
        <position position="430"/>
    </location>
</feature>
<protein>
    <recommendedName>
        <fullName evidence="9">Neutral metalloproteinase</fullName>
        <ecNumber evidence="9">3.4.24.-</ecNumber>
    </recommendedName>
</protein>
<evidence type="ECO:0000256" key="8">
    <source>
        <dbReference type="PIRSR" id="PIRSR623612-1"/>
    </source>
</evidence>
<evidence type="ECO:0000256" key="6">
    <source>
        <dbReference type="ARBA" id="ARBA00022833"/>
    </source>
</evidence>
<dbReference type="GO" id="GO:0005576">
    <property type="term" value="C:extracellular region"/>
    <property type="evidence" value="ECO:0007669"/>
    <property type="project" value="UniProtKB-SubCell"/>
</dbReference>
<dbReference type="PANTHER" id="PTHR33794:SF1">
    <property type="entry name" value="BACILLOLYSIN"/>
    <property type="match status" value="1"/>
</dbReference>
<keyword evidence="9" id="KW-0964">Secreted</keyword>
<comment type="subcellular location">
    <subcellularLocation>
        <location evidence="9">Secreted</location>
    </subcellularLocation>
</comment>
<comment type="cofactor">
    <cofactor evidence="9">
        <name>Zn(2+)</name>
        <dbReference type="ChEBI" id="CHEBI:29105"/>
    </cofactor>
</comment>
<dbReference type="SUPFAM" id="SSF55486">
    <property type="entry name" value="Metalloproteases ('zincins'), catalytic domain"/>
    <property type="match status" value="1"/>
</dbReference>
<feature type="domain" description="Peptidase M4 C-terminal" evidence="12">
    <location>
        <begin position="353"/>
        <end position="527"/>
    </location>
</feature>
<gene>
    <name evidence="14" type="ORF">IF129_19195</name>
</gene>
<evidence type="ECO:0000256" key="5">
    <source>
        <dbReference type="ARBA" id="ARBA00022801"/>
    </source>
</evidence>
<proteinExistence type="inferred from homology"/>
<dbReference type="Pfam" id="PF01447">
    <property type="entry name" value="Peptidase_M4"/>
    <property type="match status" value="1"/>
</dbReference>
<evidence type="ECO:0000256" key="1">
    <source>
        <dbReference type="ARBA" id="ARBA00009388"/>
    </source>
</evidence>
<dbReference type="Proteomes" id="UP000632289">
    <property type="component" value="Unassembled WGS sequence"/>
</dbReference>
<evidence type="ECO:0000256" key="7">
    <source>
        <dbReference type="ARBA" id="ARBA00023049"/>
    </source>
</evidence>
<dbReference type="EC" id="3.4.24.-" evidence="9"/>
<dbReference type="PANTHER" id="PTHR33794">
    <property type="entry name" value="BACILLOLYSIN"/>
    <property type="match status" value="1"/>
</dbReference>
<feature type="domain" description="FTP" evidence="13">
    <location>
        <begin position="79"/>
        <end position="123"/>
    </location>
</feature>
<comment type="similarity">
    <text evidence="1 9">Belongs to the peptidase M4 family.</text>
</comment>
<dbReference type="PRINTS" id="PR00730">
    <property type="entry name" value="THERMOLYSIN"/>
</dbReference>
<dbReference type="InterPro" id="IPR011096">
    <property type="entry name" value="FTP_domain"/>
</dbReference>
<feature type="domain" description="Peptidase M4" evidence="11">
    <location>
        <begin position="207"/>
        <end position="350"/>
    </location>
</feature>
<keyword evidence="6 9" id="KW-0862">Zinc</keyword>
<evidence type="ECO:0000259" key="13">
    <source>
        <dbReference type="Pfam" id="PF07504"/>
    </source>
</evidence>